<dbReference type="Pfam" id="PF20659">
    <property type="entry name" value="MS_C"/>
    <property type="match status" value="1"/>
</dbReference>
<dbReference type="InterPro" id="IPR001465">
    <property type="entry name" value="Malate_synthase_TIM"/>
</dbReference>
<evidence type="ECO:0000256" key="7">
    <source>
        <dbReference type="ARBA" id="ARBA00022842"/>
    </source>
</evidence>
<evidence type="ECO:0000256" key="8">
    <source>
        <dbReference type="ARBA" id="ARBA00023097"/>
    </source>
</evidence>
<keyword evidence="8 10" id="KW-0558">Oxidation</keyword>
<comment type="pathway">
    <text evidence="10 12">Carbohydrate metabolism; glyoxylate cycle; (S)-malate from isocitrate: step 2/2.</text>
</comment>
<feature type="domain" description="Malate synthase G alpha-beta insertion" evidence="15">
    <location>
        <begin position="164"/>
        <end position="238"/>
    </location>
</feature>
<evidence type="ECO:0000256" key="9">
    <source>
        <dbReference type="ARBA" id="ARBA00047918"/>
    </source>
</evidence>
<dbReference type="InterPro" id="IPR044856">
    <property type="entry name" value="Malate_synth_C_sf"/>
</dbReference>
<evidence type="ECO:0000259" key="14">
    <source>
        <dbReference type="Pfam" id="PF20656"/>
    </source>
</evidence>
<dbReference type="InterPro" id="IPR011076">
    <property type="entry name" value="Malate_synth_sf"/>
</dbReference>
<dbReference type="NCBIfam" id="TIGR01345">
    <property type="entry name" value="malate_syn_G"/>
    <property type="match status" value="1"/>
</dbReference>
<feature type="binding site" evidence="10">
    <location>
        <position position="465"/>
    </location>
    <ligand>
        <name>Mg(2+)</name>
        <dbReference type="ChEBI" id="CHEBI:18420"/>
    </ligand>
</feature>
<evidence type="ECO:0000313" key="18">
    <source>
        <dbReference type="Proteomes" id="UP001596084"/>
    </source>
</evidence>
<evidence type="ECO:0000256" key="5">
    <source>
        <dbReference type="ARBA" id="ARBA00022679"/>
    </source>
</evidence>
<evidence type="ECO:0000256" key="4">
    <source>
        <dbReference type="ARBA" id="ARBA00022532"/>
    </source>
</evidence>
<evidence type="ECO:0000256" key="11">
    <source>
        <dbReference type="NCBIfam" id="TIGR01345"/>
    </source>
</evidence>
<proteinExistence type="inferred from homology"/>
<dbReference type="Proteomes" id="UP001596084">
    <property type="component" value="Unassembled WGS sequence"/>
</dbReference>
<accession>A0ABW0Q5S3</accession>
<keyword evidence="7 10" id="KW-0460">Magnesium</keyword>
<comment type="cofactor">
    <cofactor evidence="1 10">
        <name>Mg(2+)</name>
        <dbReference type="ChEBI" id="CHEBI:18420"/>
    </cofactor>
</comment>
<dbReference type="HAMAP" id="MF_00641">
    <property type="entry name" value="Malate_synth_G"/>
    <property type="match status" value="1"/>
</dbReference>
<comment type="subcellular location">
    <subcellularLocation>
        <location evidence="10 12">Cytoplasm</location>
    </subcellularLocation>
</comment>
<feature type="domain" description="Malate synthase TIM barrel" evidence="13">
    <location>
        <begin position="340"/>
        <end position="585"/>
    </location>
</feature>
<evidence type="ECO:0000256" key="12">
    <source>
        <dbReference type="RuleBase" id="RU003572"/>
    </source>
</evidence>
<comment type="function">
    <text evidence="10">Involved in the glycolate utilization. Catalyzes the condensation and subsequent hydrolysis of acetyl-coenzyme A (acetyl-CoA) and glyoxylate to form malate and CoA.</text>
</comment>
<name>A0ABW0Q5S3_9BURK</name>
<organism evidence="17 18">
    <name type="scientific">Polaromonas jejuensis</name>
    <dbReference type="NCBI Taxonomy" id="457502"/>
    <lineage>
        <taxon>Bacteria</taxon>
        <taxon>Pseudomonadati</taxon>
        <taxon>Pseudomonadota</taxon>
        <taxon>Betaproteobacteria</taxon>
        <taxon>Burkholderiales</taxon>
        <taxon>Comamonadaceae</taxon>
        <taxon>Polaromonas</taxon>
    </lineage>
</organism>
<dbReference type="RefSeq" id="WP_068833859.1">
    <property type="nucleotide sequence ID" value="NZ_JBHSMX010000008.1"/>
</dbReference>
<evidence type="ECO:0000259" key="16">
    <source>
        <dbReference type="Pfam" id="PF20659"/>
    </source>
</evidence>
<dbReference type="Gene3D" id="3.20.20.360">
    <property type="entry name" value="Malate synthase, domain 3"/>
    <property type="match status" value="2"/>
</dbReference>
<evidence type="ECO:0000259" key="15">
    <source>
        <dbReference type="Pfam" id="PF20658"/>
    </source>
</evidence>
<dbReference type="PANTHER" id="PTHR42739:SF1">
    <property type="entry name" value="MALATE SYNTHASE G"/>
    <property type="match status" value="1"/>
</dbReference>
<comment type="subunit">
    <text evidence="10">Monomer.</text>
</comment>
<reference evidence="18" key="1">
    <citation type="journal article" date="2019" name="Int. J. Syst. Evol. Microbiol.">
        <title>The Global Catalogue of Microorganisms (GCM) 10K type strain sequencing project: providing services to taxonomists for standard genome sequencing and annotation.</title>
        <authorList>
            <consortium name="The Broad Institute Genomics Platform"/>
            <consortium name="The Broad Institute Genome Sequencing Center for Infectious Disease"/>
            <person name="Wu L."/>
            <person name="Ma J."/>
        </authorList>
    </citation>
    <scope>NUCLEOTIDE SEQUENCE [LARGE SCALE GENOMIC DNA]</scope>
    <source>
        <strain evidence="18">CGMCC 4.7277</strain>
    </source>
</reference>
<dbReference type="NCBIfam" id="NF002825">
    <property type="entry name" value="PRK02999.1"/>
    <property type="match status" value="1"/>
</dbReference>
<dbReference type="EC" id="2.3.3.9" evidence="10 11"/>
<protein>
    <recommendedName>
        <fullName evidence="10 11">Malate synthase G</fullName>
        <ecNumber evidence="10 11">2.3.3.9</ecNumber>
    </recommendedName>
</protein>
<dbReference type="PANTHER" id="PTHR42739">
    <property type="entry name" value="MALATE SYNTHASE G"/>
    <property type="match status" value="1"/>
</dbReference>
<dbReference type="EMBL" id="JBHSMX010000008">
    <property type="protein sequence ID" value="MFC5520048.1"/>
    <property type="molecule type" value="Genomic_DNA"/>
</dbReference>
<evidence type="ECO:0000313" key="17">
    <source>
        <dbReference type="EMBL" id="MFC5520048.1"/>
    </source>
</evidence>
<feature type="binding site" evidence="10">
    <location>
        <position position="122"/>
    </location>
    <ligand>
        <name>acetyl-CoA</name>
        <dbReference type="ChEBI" id="CHEBI:57288"/>
    </ligand>
</feature>
<feature type="domain" description="Malate synthase N-terminal" evidence="14">
    <location>
        <begin position="20"/>
        <end position="80"/>
    </location>
</feature>
<comment type="caution">
    <text evidence="17">The sequence shown here is derived from an EMBL/GenBank/DDBJ whole genome shotgun (WGS) entry which is preliminary data.</text>
</comment>
<feature type="active site" description="Proton acceptor" evidence="10">
    <location>
        <position position="343"/>
    </location>
</feature>
<keyword evidence="17" id="KW-0012">Acyltransferase</keyword>
<dbReference type="Pfam" id="PF01274">
    <property type="entry name" value="MS_TIM-barrel"/>
    <property type="match status" value="1"/>
</dbReference>
<sequence>MTTQATARITRHRLQVASELYRFIEDKVLPGTGVASEAFWTGFDAIVADLAPQNVALLAERDRLQMELDNWHQAHPGPIADMPAYRAFLEKIGYLVPQPANVKTTTANVDAELAVQAGPQLVVPVLNARYALNAANARWGSLYDALYGTDAIAETGGAEKGKGYNPVRGAKVIEFARNFLDQAAALASGSHKDATGYRIEGGKLVVALKTGGTGLADASQLAGYQGDAAAPSSVLLRHNGLHIDIRIDRSTAIGQSDAAGISDVVLESALSTILDLEDSVAVVDAEDKVLAYGNWLGILQGTLTEQVSKGGKTFTRGLNPDREYTGADGQPVSLHGRSLMFVRNVGHLMTNPAILYEGGKEIPEGIMDAVITVTIALHDLKRQGRPGIKNSRTGSIYIVKPKMHGPKEVAFASALFSRVEALLGLPANTVKLGIMDEERRTSVNLKACIAEAGARVAFINTGFLDRTGDEMHSAMQAGPMIRKGDMKTSTWIGAYEKNNVLVGLSCGLRGKAQIGKGMWAMPDLMAAMLEQKIAHPKAGANTAWVPSPTAATLHALHYHQVLVSDVQKELEKIDANAERDKLLNALLQIPVTATPNWSAAEKQQELDNNAQGILGYVVRWVDQGIGCSKVPDIHNVALMEDRATLRISSQHIANWLHHGVVMETQVRETFERMAAVVDGQNAGDALYKPMAGHFDTSAAYKAACDLVFKGLEQPSGYTEPLLHAWRLKVKAGAA</sequence>
<comment type="caution">
    <text evidence="10">Lacks conserved residue(s) required for the propagation of feature annotation.</text>
</comment>
<evidence type="ECO:0000259" key="13">
    <source>
        <dbReference type="Pfam" id="PF01274"/>
    </source>
</evidence>
<keyword evidence="5 10" id="KW-0808">Transferase</keyword>
<feature type="binding site" evidence="10">
    <location>
        <position position="437"/>
    </location>
    <ligand>
        <name>glyoxylate</name>
        <dbReference type="ChEBI" id="CHEBI:36655"/>
    </ligand>
</feature>
<feature type="binding site" evidence="10">
    <location>
        <begin position="129"/>
        <end position="130"/>
    </location>
    <ligand>
        <name>acetyl-CoA</name>
        <dbReference type="ChEBI" id="CHEBI:57288"/>
    </ligand>
</feature>
<feature type="modified residue" description="Cysteine sulfenic acid (-SOH)" evidence="10">
    <location>
        <position position="627"/>
    </location>
</feature>
<dbReference type="SUPFAM" id="SSF51645">
    <property type="entry name" value="Malate synthase G"/>
    <property type="match status" value="1"/>
</dbReference>
<dbReference type="Gene3D" id="1.20.1220.12">
    <property type="entry name" value="Malate synthase, domain III"/>
    <property type="match status" value="1"/>
</dbReference>
<dbReference type="InterPro" id="IPR048356">
    <property type="entry name" value="MS_N"/>
</dbReference>
<evidence type="ECO:0000256" key="2">
    <source>
        <dbReference type="ARBA" id="ARBA00022435"/>
    </source>
</evidence>
<keyword evidence="3 10" id="KW-0963">Cytoplasm</keyword>
<keyword evidence="2 10" id="KW-0329">Glyoxylate bypass</keyword>
<dbReference type="InterPro" id="IPR046363">
    <property type="entry name" value="MS_N_TIM-barrel_dom"/>
</dbReference>
<dbReference type="InterPro" id="IPR048357">
    <property type="entry name" value="MSG_insertion"/>
</dbReference>
<dbReference type="InterPro" id="IPR006253">
    <property type="entry name" value="Malate_synthG"/>
</dbReference>
<evidence type="ECO:0000256" key="3">
    <source>
        <dbReference type="ARBA" id="ARBA00022490"/>
    </source>
</evidence>
<feature type="domain" description="Malate synthase C-terminal" evidence="16">
    <location>
        <begin position="601"/>
        <end position="702"/>
    </location>
</feature>
<feature type="binding site" evidence="10">
    <location>
        <position position="279"/>
    </location>
    <ligand>
        <name>acetyl-CoA</name>
        <dbReference type="ChEBI" id="CHEBI:57288"/>
    </ligand>
</feature>
<feature type="binding site" evidence="10">
    <location>
        <position position="437"/>
    </location>
    <ligand>
        <name>Mg(2+)</name>
        <dbReference type="ChEBI" id="CHEBI:18420"/>
    </ligand>
</feature>
<dbReference type="Pfam" id="PF20656">
    <property type="entry name" value="MS_N"/>
    <property type="match status" value="1"/>
</dbReference>
<keyword evidence="18" id="KW-1185">Reference proteome</keyword>
<comment type="catalytic activity">
    <reaction evidence="9 10 12">
        <text>glyoxylate + acetyl-CoA + H2O = (S)-malate + CoA + H(+)</text>
        <dbReference type="Rhea" id="RHEA:18181"/>
        <dbReference type="ChEBI" id="CHEBI:15377"/>
        <dbReference type="ChEBI" id="CHEBI:15378"/>
        <dbReference type="ChEBI" id="CHEBI:15589"/>
        <dbReference type="ChEBI" id="CHEBI:36655"/>
        <dbReference type="ChEBI" id="CHEBI:57287"/>
        <dbReference type="ChEBI" id="CHEBI:57288"/>
        <dbReference type="EC" id="2.3.3.9"/>
    </reaction>
</comment>
<dbReference type="InterPro" id="IPR048355">
    <property type="entry name" value="MS_C"/>
</dbReference>
<dbReference type="Pfam" id="PF20658">
    <property type="entry name" value="MSG_insertion"/>
    <property type="match status" value="1"/>
</dbReference>
<feature type="active site" description="Proton donor" evidence="10">
    <location>
        <position position="641"/>
    </location>
</feature>
<feature type="binding site" evidence="10">
    <location>
        <position position="343"/>
    </location>
    <ligand>
        <name>glyoxylate</name>
        <dbReference type="ChEBI" id="CHEBI:36655"/>
    </ligand>
</feature>
<feature type="binding site" evidence="10">
    <location>
        <begin position="462"/>
        <end position="465"/>
    </location>
    <ligand>
        <name>glyoxylate</name>
        <dbReference type="ChEBI" id="CHEBI:36655"/>
    </ligand>
</feature>
<comment type="similarity">
    <text evidence="10 12">Belongs to the malate synthase family. GlcB subfamily.</text>
</comment>
<dbReference type="GO" id="GO:0004474">
    <property type="term" value="F:malate synthase activity"/>
    <property type="evidence" value="ECO:0007669"/>
    <property type="project" value="UniProtKB-EC"/>
</dbReference>
<evidence type="ECO:0000256" key="10">
    <source>
        <dbReference type="HAMAP-Rule" id="MF_00641"/>
    </source>
</evidence>
<evidence type="ECO:0000256" key="6">
    <source>
        <dbReference type="ARBA" id="ARBA00022723"/>
    </source>
</evidence>
<evidence type="ECO:0000256" key="1">
    <source>
        <dbReference type="ARBA" id="ARBA00001946"/>
    </source>
</evidence>
<feature type="binding site" evidence="10">
    <location>
        <position position="546"/>
    </location>
    <ligand>
        <name>acetyl-CoA</name>
        <dbReference type="ChEBI" id="CHEBI:57288"/>
    </ligand>
</feature>
<keyword evidence="6 10" id="KW-0479">Metal-binding</keyword>
<keyword evidence="4 10" id="KW-0816">Tricarboxylic acid cycle</keyword>
<feature type="binding site" evidence="10">
    <location>
        <position position="316"/>
    </location>
    <ligand>
        <name>acetyl-CoA</name>
        <dbReference type="ChEBI" id="CHEBI:57288"/>
    </ligand>
</feature>
<gene>
    <name evidence="10" type="primary">glcB</name>
    <name evidence="17" type="ORF">ACFPP7_03840</name>
</gene>